<dbReference type="Pfam" id="PF04542">
    <property type="entry name" value="Sigma70_r2"/>
    <property type="match status" value="1"/>
</dbReference>
<evidence type="ECO:0000259" key="6">
    <source>
        <dbReference type="Pfam" id="PF04542"/>
    </source>
</evidence>
<dbReference type="InterPro" id="IPR013324">
    <property type="entry name" value="RNA_pol_sigma_r3/r4-like"/>
</dbReference>
<dbReference type="InterPro" id="IPR013325">
    <property type="entry name" value="RNA_pol_sigma_r2"/>
</dbReference>
<organism evidence="8 9">
    <name type="scientific">Vibrio owensii CAIM 1854 = LMG 25443</name>
    <dbReference type="NCBI Taxonomy" id="1229493"/>
    <lineage>
        <taxon>Bacteria</taxon>
        <taxon>Pseudomonadati</taxon>
        <taxon>Pseudomonadota</taxon>
        <taxon>Gammaproteobacteria</taxon>
        <taxon>Vibrionales</taxon>
        <taxon>Vibrionaceae</taxon>
        <taxon>Vibrio</taxon>
    </lineage>
</organism>
<feature type="domain" description="RNA polymerase sigma factor 70 region 4 type 2" evidence="7">
    <location>
        <begin position="98"/>
        <end position="148"/>
    </location>
</feature>
<accession>A0A0C1WB85</accession>
<comment type="similarity">
    <text evidence="1">Belongs to the sigma-70 factor family. ECF subfamily.</text>
</comment>
<dbReference type="RefSeq" id="WP_020195529.1">
    <property type="nucleotide sequence ID" value="NZ_BAOH01000024.1"/>
</dbReference>
<evidence type="ECO:0000313" key="8">
    <source>
        <dbReference type="EMBL" id="KIF53587.1"/>
    </source>
</evidence>
<dbReference type="GO" id="GO:0006352">
    <property type="term" value="P:DNA-templated transcription initiation"/>
    <property type="evidence" value="ECO:0007669"/>
    <property type="project" value="InterPro"/>
</dbReference>
<dbReference type="Gene3D" id="1.10.10.10">
    <property type="entry name" value="Winged helix-like DNA-binding domain superfamily/Winged helix DNA-binding domain"/>
    <property type="match status" value="1"/>
</dbReference>
<dbReference type="InterPro" id="IPR036388">
    <property type="entry name" value="WH-like_DNA-bd_sf"/>
</dbReference>
<dbReference type="PANTHER" id="PTHR43133:SF62">
    <property type="entry name" value="RNA POLYMERASE SIGMA FACTOR SIGZ"/>
    <property type="match status" value="1"/>
</dbReference>
<dbReference type="NCBIfam" id="TIGR02937">
    <property type="entry name" value="sigma70-ECF"/>
    <property type="match status" value="1"/>
</dbReference>
<dbReference type="GO" id="GO:0016987">
    <property type="term" value="F:sigma factor activity"/>
    <property type="evidence" value="ECO:0007669"/>
    <property type="project" value="UniProtKB-KW"/>
</dbReference>
<name>A0A0C1WB85_9VIBR</name>
<protein>
    <recommendedName>
        <fullName evidence="5">RNA polymerase sigma factor SigZ</fullName>
    </recommendedName>
</protein>
<evidence type="ECO:0000256" key="4">
    <source>
        <dbReference type="ARBA" id="ARBA00023163"/>
    </source>
</evidence>
<keyword evidence="3" id="KW-0731">Sigma factor</keyword>
<dbReference type="Gene3D" id="1.10.1740.10">
    <property type="match status" value="1"/>
</dbReference>
<feature type="domain" description="RNA polymerase sigma-70 region 2" evidence="6">
    <location>
        <begin position="7"/>
        <end position="70"/>
    </location>
</feature>
<dbReference type="GeneID" id="47103226"/>
<dbReference type="CDD" id="cd06171">
    <property type="entry name" value="Sigma70_r4"/>
    <property type="match status" value="1"/>
</dbReference>
<keyword evidence="4" id="KW-0804">Transcription</keyword>
<dbReference type="PANTHER" id="PTHR43133">
    <property type="entry name" value="RNA POLYMERASE ECF-TYPE SIGMA FACTO"/>
    <property type="match status" value="1"/>
</dbReference>
<evidence type="ECO:0000313" key="9">
    <source>
        <dbReference type="Proteomes" id="UP000031586"/>
    </source>
</evidence>
<keyword evidence="2" id="KW-0805">Transcription regulation</keyword>
<dbReference type="InterPro" id="IPR014304">
    <property type="entry name" value="RNA_pol_sigma-Z"/>
</dbReference>
<dbReference type="EMBL" id="JPRD01000013">
    <property type="protein sequence ID" value="KIF53587.1"/>
    <property type="molecule type" value="Genomic_DNA"/>
</dbReference>
<comment type="caution">
    <text evidence="8">The sequence shown here is derived from an EMBL/GenBank/DDBJ whole genome shotgun (WGS) entry which is preliminary data.</text>
</comment>
<reference evidence="8 9" key="1">
    <citation type="submission" date="2014-07" db="EMBL/GenBank/DDBJ databases">
        <title>Unique and conserved regions in Vibrio harveyi and related species in comparison with the shrimp pathogen Vibrio harveyi CAIM 1792.</title>
        <authorList>
            <person name="Espinoza-Valles I."/>
            <person name="Vora G."/>
            <person name="Leekitcharoenphon P."/>
            <person name="Ussery D."/>
            <person name="Hoj L."/>
            <person name="Gomez-Gil B."/>
        </authorList>
    </citation>
    <scope>NUCLEOTIDE SEQUENCE [LARGE SCALE GENOMIC DNA]</scope>
    <source>
        <strain evidence="9">CAIM 1854 / LMG 25443</strain>
    </source>
</reference>
<evidence type="ECO:0000256" key="5">
    <source>
        <dbReference type="NCBIfam" id="TIGR02959"/>
    </source>
</evidence>
<dbReference type="SUPFAM" id="SSF88659">
    <property type="entry name" value="Sigma3 and sigma4 domains of RNA polymerase sigma factors"/>
    <property type="match status" value="1"/>
</dbReference>
<sequence>MLAEWLAHKEQLKNYIVKQTSDPDLADDILQEVYIKASQKIDQLEARSKIKSWLYRITHNAIMDHYRTHQSYEELIDNQVEEEMPIELENLQTMGHCLRPMFECLPEKYRQAMILSELDGLPQQTVADQLGLSLSATKSRIQRGRVKLKALLVEYCNVEAGRGGIVDFSPEPQCLHMAQMYSAEVA</sequence>
<dbReference type="GO" id="GO:0003677">
    <property type="term" value="F:DNA binding"/>
    <property type="evidence" value="ECO:0007669"/>
    <property type="project" value="InterPro"/>
</dbReference>
<dbReference type="Pfam" id="PF08281">
    <property type="entry name" value="Sigma70_r4_2"/>
    <property type="match status" value="1"/>
</dbReference>
<evidence type="ECO:0000256" key="2">
    <source>
        <dbReference type="ARBA" id="ARBA00023015"/>
    </source>
</evidence>
<dbReference type="NCBIfam" id="TIGR02959">
    <property type="entry name" value="SigZ"/>
    <property type="match status" value="1"/>
</dbReference>
<dbReference type="InterPro" id="IPR007627">
    <property type="entry name" value="RNA_pol_sigma70_r2"/>
</dbReference>
<evidence type="ECO:0000259" key="7">
    <source>
        <dbReference type="Pfam" id="PF08281"/>
    </source>
</evidence>
<gene>
    <name evidence="8" type="ORF">H735_07470</name>
</gene>
<dbReference type="PATRIC" id="fig|1229493.5.peg.581"/>
<dbReference type="InterPro" id="IPR013249">
    <property type="entry name" value="RNA_pol_sigma70_r4_t2"/>
</dbReference>
<evidence type="ECO:0000256" key="1">
    <source>
        <dbReference type="ARBA" id="ARBA00010641"/>
    </source>
</evidence>
<dbReference type="SUPFAM" id="SSF88946">
    <property type="entry name" value="Sigma2 domain of RNA polymerase sigma factors"/>
    <property type="match status" value="1"/>
</dbReference>
<evidence type="ECO:0000256" key="3">
    <source>
        <dbReference type="ARBA" id="ARBA00023082"/>
    </source>
</evidence>
<dbReference type="InterPro" id="IPR014284">
    <property type="entry name" value="RNA_pol_sigma-70_dom"/>
</dbReference>
<proteinExistence type="inferred from homology"/>
<dbReference type="AlphaFoldDB" id="A0A0C1WB85"/>
<dbReference type="Proteomes" id="UP000031586">
    <property type="component" value="Unassembled WGS sequence"/>
</dbReference>
<dbReference type="InterPro" id="IPR039425">
    <property type="entry name" value="RNA_pol_sigma-70-like"/>
</dbReference>